<organism evidence="1 2">
    <name type="scientific">Desulfomonile tiedjei</name>
    <dbReference type="NCBI Taxonomy" id="2358"/>
    <lineage>
        <taxon>Bacteria</taxon>
        <taxon>Pseudomonadati</taxon>
        <taxon>Thermodesulfobacteriota</taxon>
        <taxon>Desulfomonilia</taxon>
        <taxon>Desulfomonilales</taxon>
        <taxon>Desulfomonilaceae</taxon>
        <taxon>Desulfomonile</taxon>
    </lineage>
</organism>
<dbReference type="EMBL" id="JACRDE010000444">
    <property type="protein sequence ID" value="MBI5251193.1"/>
    <property type="molecule type" value="Genomic_DNA"/>
</dbReference>
<comment type="caution">
    <text evidence="1">The sequence shown here is derived from an EMBL/GenBank/DDBJ whole genome shotgun (WGS) entry which is preliminary data.</text>
</comment>
<dbReference type="Proteomes" id="UP000807825">
    <property type="component" value="Unassembled WGS sequence"/>
</dbReference>
<accession>A0A9D6V5P4</accession>
<protein>
    <submittedName>
        <fullName evidence="1">Uncharacterized protein</fullName>
    </submittedName>
</protein>
<evidence type="ECO:0000313" key="1">
    <source>
        <dbReference type="EMBL" id="MBI5251193.1"/>
    </source>
</evidence>
<gene>
    <name evidence="1" type="ORF">HY912_17020</name>
</gene>
<reference evidence="1" key="1">
    <citation type="submission" date="2020-07" db="EMBL/GenBank/DDBJ databases">
        <title>Huge and variable diversity of episymbiotic CPR bacteria and DPANN archaea in groundwater ecosystems.</title>
        <authorList>
            <person name="He C.Y."/>
            <person name="Keren R."/>
            <person name="Whittaker M."/>
            <person name="Farag I.F."/>
            <person name="Doudna J."/>
            <person name="Cate J.H.D."/>
            <person name="Banfield J.F."/>
        </authorList>
    </citation>
    <scope>NUCLEOTIDE SEQUENCE</scope>
    <source>
        <strain evidence="1">NC_groundwater_1664_Pr3_B-0.1um_52_9</strain>
    </source>
</reference>
<sequence>MGCEIVEGIRFVIADGEDECQQMARGKGDIVFVRESNVFYFALGDGTAVRLAGELIDFRR</sequence>
<name>A0A9D6V5P4_9BACT</name>
<proteinExistence type="predicted"/>
<dbReference type="AlphaFoldDB" id="A0A9D6V5P4"/>
<evidence type="ECO:0000313" key="2">
    <source>
        <dbReference type="Proteomes" id="UP000807825"/>
    </source>
</evidence>